<evidence type="ECO:0000313" key="2">
    <source>
        <dbReference type="Proteomes" id="UP000289738"/>
    </source>
</evidence>
<name>A0A445CBS2_ARAHY</name>
<gene>
    <name evidence="1" type="ORF">Ahy_A07g034425</name>
</gene>
<evidence type="ECO:0000313" key="1">
    <source>
        <dbReference type="EMBL" id="RYR48400.1"/>
    </source>
</evidence>
<dbReference type="AlphaFoldDB" id="A0A445CBS2"/>
<keyword evidence="2" id="KW-1185">Reference proteome</keyword>
<proteinExistence type="predicted"/>
<dbReference type="Proteomes" id="UP000289738">
    <property type="component" value="Chromosome A07"/>
</dbReference>
<organism evidence="1 2">
    <name type="scientific">Arachis hypogaea</name>
    <name type="common">Peanut</name>
    <dbReference type="NCBI Taxonomy" id="3818"/>
    <lineage>
        <taxon>Eukaryota</taxon>
        <taxon>Viridiplantae</taxon>
        <taxon>Streptophyta</taxon>
        <taxon>Embryophyta</taxon>
        <taxon>Tracheophyta</taxon>
        <taxon>Spermatophyta</taxon>
        <taxon>Magnoliopsida</taxon>
        <taxon>eudicotyledons</taxon>
        <taxon>Gunneridae</taxon>
        <taxon>Pentapetalae</taxon>
        <taxon>rosids</taxon>
        <taxon>fabids</taxon>
        <taxon>Fabales</taxon>
        <taxon>Fabaceae</taxon>
        <taxon>Papilionoideae</taxon>
        <taxon>50 kb inversion clade</taxon>
        <taxon>dalbergioids sensu lato</taxon>
        <taxon>Dalbergieae</taxon>
        <taxon>Pterocarpus clade</taxon>
        <taxon>Arachis</taxon>
    </lineage>
</organism>
<sequence length="88" mass="9721">MYYRFFSGTIGSFPEPYVLVLHGPLIFVPNQESRDGCVSSTYIGVLSQVTHILWLANGNWSSAHLLCRIVVVTSLSEFVPVLVCVSDS</sequence>
<reference evidence="1 2" key="1">
    <citation type="submission" date="2019-01" db="EMBL/GenBank/DDBJ databases">
        <title>Sequencing of cultivated peanut Arachis hypogaea provides insights into genome evolution and oil improvement.</title>
        <authorList>
            <person name="Chen X."/>
        </authorList>
    </citation>
    <scope>NUCLEOTIDE SEQUENCE [LARGE SCALE GENOMIC DNA]</scope>
    <source>
        <strain evidence="2">cv. Fuhuasheng</strain>
        <tissue evidence="1">Leaves</tissue>
    </source>
</reference>
<accession>A0A445CBS2</accession>
<dbReference type="EMBL" id="SDMP01000007">
    <property type="protein sequence ID" value="RYR48400.1"/>
    <property type="molecule type" value="Genomic_DNA"/>
</dbReference>
<protein>
    <submittedName>
        <fullName evidence="1">Uncharacterized protein</fullName>
    </submittedName>
</protein>
<comment type="caution">
    <text evidence="1">The sequence shown here is derived from an EMBL/GenBank/DDBJ whole genome shotgun (WGS) entry which is preliminary data.</text>
</comment>